<sequence length="81" mass="9381">MSYHDIDKEIAHLELVFGKISTNDRIPLTYWRNRLAMFPKTLLMPSQRARLARLEAALRSLEQSARALETEPPMRATGTQR</sequence>
<keyword evidence="5" id="KW-1185">Reference proteome</keyword>
<evidence type="ECO:0000313" key="4">
    <source>
        <dbReference type="Proteomes" id="UP000198844"/>
    </source>
</evidence>
<dbReference type="OrthoDB" id="9024530at2"/>
<evidence type="ECO:0000313" key="5">
    <source>
        <dbReference type="Proteomes" id="UP000674425"/>
    </source>
</evidence>
<dbReference type="AlphaFoldDB" id="A0A1I6Z4M5"/>
<dbReference type="GeneID" id="77197357"/>
<evidence type="ECO:0000256" key="1">
    <source>
        <dbReference type="SAM" id="Coils"/>
    </source>
</evidence>
<dbReference type="RefSeq" id="WP_093632912.1">
    <property type="nucleotide sequence ID" value="NZ_CAJNAU010000080.1"/>
</dbReference>
<evidence type="ECO:0000313" key="2">
    <source>
        <dbReference type="EMBL" id="CAE6827428.1"/>
    </source>
</evidence>
<keyword evidence="1" id="KW-0175">Coiled coil</keyword>
<proteinExistence type="predicted"/>
<protein>
    <submittedName>
        <fullName evidence="3">Uncharacterized protein</fullName>
    </submittedName>
</protein>
<feature type="coiled-coil region" evidence="1">
    <location>
        <begin position="44"/>
        <end position="71"/>
    </location>
</feature>
<accession>A0A1I6Z4M5</accession>
<dbReference type="Proteomes" id="UP000674425">
    <property type="component" value="Unassembled WGS sequence"/>
</dbReference>
<reference evidence="2 5" key="2">
    <citation type="submission" date="2021-02" db="EMBL/GenBank/DDBJ databases">
        <authorList>
            <person name="Vanwijnsberghe S."/>
        </authorList>
    </citation>
    <scope>NUCLEOTIDE SEQUENCE [LARGE SCALE GENOMIC DNA]</scope>
    <source>
        <strain evidence="2 5">R-69658</strain>
    </source>
</reference>
<gene>
    <name evidence="2" type="ORF">R69658_06137</name>
    <name evidence="3" type="ORF">SAMN05192563_1002148</name>
</gene>
<evidence type="ECO:0000313" key="3">
    <source>
        <dbReference type="EMBL" id="SFT57662.1"/>
    </source>
</evidence>
<organism evidence="3 4">
    <name type="scientific">Paraburkholderia aspalathi</name>
    <dbReference type="NCBI Taxonomy" id="1324617"/>
    <lineage>
        <taxon>Bacteria</taxon>
        <taxon>Pseudomonadati</taxon>
        <taxon>Pseudomonadota</taxon>
        <taxon>Betaproteobacteria</taxon>
        <taxon>Burkholderiales</taxon>
        <taxon>Burkholderiaceae</taxon>
        <taxon>Paraburkholderia</taxon>
    </lineage>
</organism>
<name>A0A1I6Z4M5_9BURK</name>
<dbReference type="EMBL" id="FPBH01000002">
    <property type="protein sequence ID" value="SFT57662.1"/>
    <property type="molecule type" value="Genomic_DNA"/>
</dbReference>
<dbReference type="EMBL" id="CAJNAU010000080">
    <property type="protein sequence ID" value="CAE6827428.1"/>
    <property type="molecule type" value="Genomic_DNA"/>
</dbReference>
<reference evidence="3 4" key="1">
    <citation type="submission" date="2016-10" db="EMBL/GenBank/DDBJ databases">
        <authorList>
            <person name="de Groot N.N."/>
        </authorList>
    </citation>
    <scope>NUCLEOTIDE SEQUENCE [LARGE SCALE GENOMIC DNA]</scope>
    <source>
        <strain evidence="3 4">LMG 27731</strain>
    </source>
</reference>
<dbReference type="Proteomes" id="UP000198844">
    <property type="component" value="Unassembled WGS sequence"/>
</dbReference>